<evidence type="ECO:0000256" key="3">
    <source>
        <dbReference type="ARBA" id="ARBA00022771"/>
    </source>
</evidence>
<dbReference type="AlphaFoldDB" id="A0A397CQ74"/>
<feature type="region of interest" description="Disordered" evidence="6">
    <location>
        <begin position="1"/>
        <end position="186"/>
    </location>
</feature>
<keyword evidence="1" id="KW-0479">Metal-binding</keyword>
<evidence type="ECO:0000256" key="2">
    <source>
        <dbReference type="ARBA" id="ARBA00022737"/>
    </source>
</evidence>
<reference evidence="8 9" key="1">
    <citation type="submission" date="2018-08" db="EMBL/GenBank/DDBJ databases">
        <title>Aphanomyces genome sequencing and annotation.</title>
        <authorList>
            <person name="Minardi D."/>
            <person name="Oidtmann B."/>
            <person name="Van Der Giezen M."/>
            <person name="Studholme D.J."/>
        </authorList>
    </citation>
    <scope>NUCLEOTIDE SEQUENCE [LARGE SCALE GENOMIC DNA]</scope>
    <source>
        <strain evidence="8 9">D2</strain>
    </source>
</reference>
<dbReference type="GO" id="GO:0003676">
    <property type="term" value="F:nucleic acid binding"/>
    <property type="evidence" value="ECO:0007669"/>
    <property type="project" value="InterPro"/>
</dbReference>
<dbReference type="PANTHER" id="PTHR47103:SF8">
    <property type="entry name" value="DNA-BINDING PROTEIN"/>
    <property type="match status" value="1"/>
</dbReference>
<organism evidence="8 9">
    <name type="scientific">Aphanomyces astaci</name>
    <name type="common">Crayfish plague agent</name>
    <dbReference type="NCBI Taxonomy" id="112090"/>
    <lineage>
        <taxon>Eukaryota</taxon>
        <taxon>Sar</taxon>
        <taxon>Stramenopiles</taxon>
        <taxon>Oomycota</taxon>
        <taxon>Saprolegniomycetes</taxon>
        <taxon>Saprolegniales</taxon>
        <taxon>Verrucalvaceae</taxon>
        <taxon>Aphanomyces</taxon>
    </lineage>
</organism>
<feature type="compositionally biased region" description="Acidic residues" evidence="6">
    <location>
        <begin position="153"/>
        <end position="163"/>
    </location>
</feature>
<gene>
    <name evidence="8" type="ORF">DYB30_010641</name>
</gene>
<dbReference type="PANTHER" id="PTHR47103">
    <property type="entry name" value="DNA-BINDING PROTEIN"/>
    <property type="match status" value="1"/>
</dbReference>
<feature type="compositionally biased region" description="Low complexity" evidence="6">
    <location>
        <begin position="916"/>
        <end position="940"/>
    </location>
</feature>
<evidence type="ECO:0000256" key="5">
    <source>
        <dbReference type="PROSITE-ProRule" id="PRU00047"/>
    </source>
</evidence>
<dbReference type="SMART" id="SM00343">
    <property type="entry name" value="ZnF_C2HC"/>
    <property type="match status" value="3"/>
</dbReference>
<feature type="compositionally biased region" description="Low complexity" evidence="6">
    <location>
        <begin position="201"/>
        <end position="212"/>
    </location>
</feature>
<dbReference type="EMBL" id="QUTD01007298">
    <property type="protein sequence ID" value="RHY50879.1"/>
    <property type="molecule type" value="Genomic_DNA"/>
</dbReference>
<dbReference type="InterPro" id="IPR001878">
    <property type="entry name" value="Znf_CCHC"/>
</dbReference>
<proteinExistence type="predicted"/>
<feature type="compositionally biased region" description="Low complexity" evidence="6">
    <location>
        <begin position="51"/>
        <end position="65"/>
    </location>
</feature>
<evidence type="ECO:0000256" key="1">
    <source>
        <dbReference type="ARBA" id="ARBA00022723"/>
    </source>
</evidence>
<evidence type="ECO:0000259" key="7">
    <source>
        <dbReference type="PROSITE" id="PS50158"/>
    </source>
</evidence>
<evidence type="ECO:0000256" key="4">
    <source>
        <dbReference type="ARBA" id="ARBA00022833"/>
    </source>
</evidence>
<sequence length="1152" mass="125953">MVEKQGNSPAKPRNPAHLGEQRPLDPPPVQAIADDTDVASAVPAPTDTRLDLVSVADDEVLLSSSSDEECKSQPEPAQGTPVQKQLKRDINYRIQHHSNSPEQRDLEKRSKAAEDSDEAADTTSTTARRELASLLDDESDLSMEPRSSSEELVYTDDMAEASSDENKSDESMLTEGNDDETLTKSVVPFTSTSPIARLDSNDSYSSSSPTPGTLSLLTSDVQSATETIHHLAQVSTHAHGVPVLMESTHVVTTRTVQLNAEVQLTVARRSSPENYETSLVLDQTRSRFDSSSPTRLALPASDIVHETAVYNPALPFGLSPVAHVDPRSRTPPQLMDHVVSARPDESMGVEAITDHVEPSPLLDMVPIHQPIVERHQHLTVFEPDLPFGLAPVVRHDEPMEINATDERPSLTMPPILTLDGPPPIRSILDDFGEMETDDNSIMQATIESDLVASSPSSADLANLELRTSLQSFSDHVSAQVQTLRDSSLEHQAATTDLSHRVDETLSSTRAWQLAATDELVHLGNAVDTVAERNKTLTQDVSSIQVELQALDASVNLLRTSALAVSDPTAISANAQAISELHSSVQSQASATALLQTALHSYEDRVSREVERLSCDVQVLGRLLHEQLPAPPALSDDTRPCLEALRQENQLLHERVSSLVHDKTLLQDRVLLLETRIDQLSLDFSSRLAQASIPAPEPSSGYPFQLPSELTALLTKMSSEMADVKEAIDTSSSNQAFGRAVKYTTIPSSDAHDHCEYFMKQLVEQADRGGLTDDERKSLLGLKLSADKTPTTLNAWWIAYSKTKGGEVWSEIHDSFVDQFCSSTPRDHVDNLIEASERYMDEPVKAYAIRLQTILDEVDFPASKGVAMFKRGVRHARAESCLEHTDRELNSIADCMKLLRAREVRLDEITAKPQTYAKPRSNSSASTSASSRTTTSERSTPPASPRLSRRGSHVEFEDQAAMRQLLELMTTNHPQQQKAFVALIERSNQVQQGFVDALSRQTQPNYAAPIQPSQPYGFAYQQAAPVQPATLSFGQPYQQPYAPNTIAPSGQAVLPPNLTPTQNQMPGAGRTRVGHTPVVISSKPDEMTVSGQKVCGRCDRRGHGANECSRRTMRCNSCGQTGHYPGEHVKLCHFCGQPGHTVAKCPSKPANQA</sequence>
<protein>
    <recommendedName>
        <fullName evidence="7">CCHC-type domain-containing protein</fullName>
    </recommendedName>
</protein>
<feature type="compositionally biased region" description="Basic and acidic residues" evidence="6">
    <location>
        <begin position="102"/>
        <end position="114"/>
    </location>
</feature>
<evidence type="ECO:0000313" key="9">
    <source>
        <dbReference type="Proteomes" id="UP000266643"/>
    </source>
</evidence>
<feature type="region of interest" description="Disordered" evidence="6">
    <location>
        <begin position="910"/>
        <end position="952"/>
    </location>
</feature>
<keyword evidence="2" id="KW-0677">Repeat</keyword>
<dbReference type="VEuPathDB" id="FungiDB:H257_19044"/>
<name>A0A397CQ74_APHAT</name>
<evidence type="ECO:0000313" key="8">
    <source>
        <dbReference type="EMBL" id="RHY50879.1"/>
    </source>
</evidence>
<keyword evidence="3 5" id="KW-0863">Zinc-finger</keyword>
<evidence type="ECO:0000256" key="6">
    <source>
        <dbReference type="SAM" id="MobiDB-lite"/>
    </source>
</evidence>
<dbReference type="InterPro" id="IPR036875">
    <property type="entry name" value="Znf_CCHC_sf"/>
</dbReference>
<dbReference type="GO" id="GO:0008270">
    <property type="term" value="F:zinc ion binding"/>
    <property type="evidence" value="ECO:0007669"/>
    <property type="project" value="UniProtKB-KW"/>
</dbReference>
<accession>A0A397CQ74</accession>
<dbReference type="Proteomes" id="UP000266643">
    <property type="component" value="Unassembled WGS sequence"/>
</dbReference>
<feature type="region of interest" description="Disordered" evidence="6">
    <location>
        <begin position="1043"/>
        <end position="1071"/>
    </location>
</feature>
<dbReference type="SUPFAM" id="SSF57756">
    <property type="entry name" value="Retrovirus zinc finger-like domains"/>
    <property type="match status" value="1"/>
</dbReference>
<comment type="caution">
    <text evidence="8">The sequence shown here is derived from an EMBL/GenBank/DDBJ whole genome shotgun (WGS) entry which is preliminary data.</text>
</comment>
<keyword evidence="4" id="KW-0862">Zinc</keyword>
<dbReference type="PROSITE" id="PS50158">
    <property type="entry name" value="ZF_CCHC"/>
    <property type="match status" value="1"/>
</dbReference>
<feature type="domain" description="CCHC-type" evidence="7">
    <location>
        <begin position="1131"/>
        <end position="1146"/>
    </location>
</feature>
<feature type="region of interest" description="Disordered" evidence="6">
    <location>
        <begin position="193"/>
        <end position="212"/>
    </location>
</feature>
<dbReference type="VEuPathDB" id="FungiDB:H257_13216"/>